<dbReference type="GO" id="GO:0003676">
    <property type="term" value="F:nucleic acid binding"/>
    <property type="evidence" value="ECO:0007669"/>
    <property type="project" value="InterPro"/>
</dbReference>
<dbReference type="EMBL" id="JAQHRD010000016">
    <property type="protein sequence ID" value="KAJ6436783.1"/>
    <property type="molecule type" value="Genomic_DNA"/>
</dbReference>
<evidence type="ECO:0000256" key="2">
    <source>
        <dbReference type="SAM" id="MobiDB-lite"/>
    </source>
</evidence>
<dbReference type="GO" id="GO:0019901">
    <property type="term" value="F:protein kinase binding"/>
    <property type="evidence" value="ECO:0007669"/>
    <property type="project" value="InterPro"/>
</dbReference>
<dbReference type="InterPro" id="IPR006671">
    <property type="entry name" value="Cyclin_N"/>
</dbReference>
<sequence>MISTPSPDNGKSEALRRLARRPINHSMITYLETVANGIVEQMPALQQNSNYGEQQHSFLTAAGSTLPSLEAFIGHLTIKSGVGPLHLLATLVYLARLKAKTKTMSATHPCTSHRIFLASLMLSVKILEDGPPTNRHWVDYARFRTERTTIEFRLDDVNKMERELIGVLVAKYSMGRVHEHSVQEKAKARKSGPSVRQKTEDLGRLANIFAATVHWDPTHLCFRAAVHLPEGEAVPDMNQLNKNQVQIQQFRGNSAAELSTFLGTLQWVFREHPSHYRDEQRRIRLAAGHLSQTLRRDFLDNLHLKYDGSEENMSWENMEEWLWSNINNPRGRTRTAYASLTKLQQKPKQSFREFFRQYRAIESELPHTVPDWLRIEMFLFCCNKSIKDLFRSQNYPKSWNDLVEKGYEYDDDFHEKEHHPDPRIGESGAKDAMAGNDKLTEKETQQTAVCYKCGKLGHIRPKCTDGWIFITPGGKSL</sequence>
<keyword evidence="1" id="KW-0863">Zinc-finger</keyword>
<evidence type="ECO:0000313" key="4">
    <source>
        <dbReference type="EMBL" id="KAJ6436783.1"/>
    </source>
</evidence>
<evidence type="ECO:0000313" key="5">
    <source>
        <dbReference type="Proteomes" id="UP001163105"/>
    </source>
</evidence>
<comment type="caution">
    <text evidence="4">The sequence shown here is derived from an EMBL/GenBank/DDBJ whole genome shotgun (WGS) entry which is preliminary data.</text>
</comment>
<dbReference type="PROSITE" id="PS50158">
    <property type="entry name" value="ZF_CCHC"/>
    <property type="match status" value="1"/>
</dbReference>
<keyword evidence="5" id="KW-1185">Reference proteome</keyword>
<dbReference type="GO" id="GO:0016538">
    <property type="term" value="F:cyclin-dependent protein serine/threonine kinase regulator activity"/>
    <property type="evidence" value="ECO:0007669"/>
    <property type="project" value="TreeGrafter"/>
</dbReference>
<dbReference type="AlphaFoldDB" id="A0AB34FBL3"/>
<keyword evidence="1" id="KW-0862">Zinc</keyword>
<dbReference type="CDD" id="cd20557">
    <property type="entry name" value="CYCLIN_ScPCL1-like"/>
    <property type="match status" value="1"/>
</dbReference>
<feature type="region of interest" description="Disordered" evidence="2">
    <location>
        <begin position="414"/>
        <end position="440"/>
    </location>
</feature>
<dbReference type="Pfam" id="PF00134">
    <property type="entry name" value="Cyclin_N"/>
    <property type="match status" value="1"/>
</dbReference>
<evidence type="ECO:0000259" key="3">
    <source>
        <dbReference type="PROSITE" id="PS50158"/>
    </source>
</evidence>
<keyword evidence="1" id="KW-0479">Metal-binding</keyword>
<proteinExistence type="predicted"/>
<dbReference type="GO" id="GO:0005634">
    <property type="term" value="C:nucleus"/>
    <property type="evidence" value="ECO:0007669"/>
    <property type="project" value="TreeGrafter"/>
</dbReference>
<evidence type="ECO:0000256" key="1">
    <source>
        <dbReference type="PROSITE-ProRule" id="PRU00047"/>
    </source>
</evidence>
<dbReference type="GO" id="GO:0000307">
    <property type="term" value="C:cyclin-dependent protein kinase holoenzyme complex"/>
    <property type="evidence" value="ECO:0007669"/>
    <property type="project" value="TreeGrafter"/>
</dbReference>
<dbReference type="GO" id="GO:0008270">
    <property type="term" value="F:zinc ion binding"/>
    <property type="evidence" value="ECO:0007669"/>
    <property type="project" value="UniProtKB-KW"/>
</dbReference>
<dbReference type="Gene3D" id="1.10.472.10">
    <property type="entry name" value="Cyclin-like"/>
    <property type="match status" value="1"/>
</dbReference>
<reference evidence="4" key="1">
    <citation type="submission" date="2023-01" db="EMBL/GenBank/DDBJ databases">
        <title>The growth and conidiation of Purpureocillium lavendulum are regulated by nitrogen source and histone H3K14 acetylation.</title>
        <authorList>
            <person name="Tang P."/>
            <person name="Han J."/>
            <person name="Zhang C."/>
            <person name="Tang P."/>
            <person name="Qi F."/>
            <person name="Zhang K."/>
            <person name="Liang L."/>
        </authorList>
    </citation>
    <scope>NUCLEOTIDE SEQUENCE</scope>
    <source>
        <strain evidence="4">YMF1.00683</strain>
    </source>
</reference>
<protein>
    <submittedName>
        <fullName evidence="4">Restless-like transposase</fullName>
    </submittedName>
</protein>
<feature type="compositionally biased region" description="Basic and acidic residues" evidence="2">
    <location>
        <begin position="414"/>
        <end position="424"/>
    </location>
</feature>
<dbReference type="InterPro" id="IPR001878">
    <property type="entry name" value="Znf_CCHC"/>
</dbReference>
<dbReference type="PANTHER" id="PTHR15615">
    <property type="match status" value="1"/>
</dbReference>
<accession>A0AB34FBL3</accession>
<organism evidence="4 5">
    <name type="scientific">Purpureocillium lavendulum</name>
    <dbReference type="NCBI Taxonomy" id="1247861"/>
    <lineage>
        <taxon>Eukaryota</taxon>
        <taxon>Fungi</taxon>
        <taxon>Dikarya</taxon>
        <taxon>Ascomycota</taxon>
        <taxon>Pezizomycotina</taxon>
        <taxon>Sordariomycetes</taxon>
        <taxon>Hypocreomycetidae</taxon>
        <taxon>Hypocreales</taxon>
        <taxon>Ophiocordycipitaceae</taxon>
        <taxon>Purpureocillium</taxon>
    </lineage>
</organism>
<dbReference type="PANTHER" id="PTHR15615:SF10">
    <property type="entry name" value="PHO85 CYCLIN-2-RELATED"/>
    <property type="match status" value="1"/>
</dbReference>
<feature type="domain" description="CCHC-type" evidence="3">
    <location>
        <begin position="450"/>
        <end position="465"/>
    </location>
</feature>
<dbReference type="InterPro" id="IPR036915">
    <property type="entry name" value="Cyclin-like_sf"/>
</dbReference>
<dbReference type="SMART" id="SM00343">
    <property type="entry name" value="ZnF_C2HC"/>
    <property type="match status" value="1"/>
</dbReference>
<dbReference type="InterPro" id="IPR013922">
    <property type="entry name" value="Cyclin_PHO80-like"/>
</dbReference>
<gene>
    <name evidence="4" type="ORF">O9K51_10550</name>
</gene>
<dbReference type="Proteomes" id="UP001163105">
    <property type="component" value="Unassembled WGS sequence"/>
</dbReference>
<dbReference type="Pfam" id="PF00098">
    <property type="entry name" value="zf-CCHC"/>
    <property type="match status" value="1"/>
</dbReference>
<name>A0AB34FBL3_9HYPO</name>
<dbReference type="SUPFAM" id="SSF47954">
    <property type="entry name" value="Cyclin-like"/>
    <property type="match status" value="1"/>
</dbReference>